<reference evidence="1 2" key="1">
    <citation type="submission" date="2020-02" db="EMBL/GenBank/DDBJ databases">
        <authorList>
            <person name="Ferguson B K."/>
        </authorList>
    </citation>
    <scope>NUCLEOTIDE SEQUENCE [LARGE SCALE GENOMIC DNA]</scope>
</reference>
<dbReference type="AlphaFoldDB" id="A0A6H5HNS3"/>
<evidence type="ECO:0000313" key="1">
    <source>
        <dbReference type="EMBL" id="CAB0017925.1"/>
    </source>
</evidence>
<keyword evidence="2" id="KW-1185">Reference proteome</keyword>
<evidence type="ECO:0000313" key="2">
    <source>
        <dbReference type="Proteomes" id="UP000479000"/>
    </source>
</evidence>
<dbReference type="EMBL" id="CADCXU010032073">
    <property type="protein sequence ID" value="CAB0017925.1"/>
    <property type="molecule type" value="Genomic_DNA"/>
</dbReference>
<sequence>MTIFLITSSNSGVPVENKPRIDKSIVPRPPFKGVPLITFSDSRSVGRAHQFFHGEHRLQTIRNTMELANVFLPGREDNATRVPSRTICHLMLIVSVVPRRSIRFPRWNRTRQWSKMS</sequence>
<dbReference type="Proteomes" id="UP000479000">
    <property type="component" value="Unassembled WGS sequence"/>
</dbReference>
<proteinExistence type="predicted"/>
<protein>
    <submittedName>
        <fullName evidence="1">Uncharacterized protein</fullName>
    </submittedName>
</protein>
<name>A0A6H5HNS3_9HEMI</name>
<organism evidence="1 2">
    <name type="scientific">Nesidiocoris tenuis</name>
    <dbReference type="NCBI Taxonomy" id="355587"/>
    <lineage>
        <taxon>Eukaryota</taxon>
        <taxon>Metazoa</taxon>
        <taxon>Ecdysozoa</taxon>
        <taxon>Arthropoda</taxon>
        <taxon>Hexapoda</taxon>
        <taxon>Insecta</taxon>
        <taxon>Pterygota</taxon>
        <taxon>Neoptera</taxon>
        <taxon>Paraneoptera</taxon>
        <taxon>Hemiptera</taxon>
        <taxon>Heteroptera</taxon>
        <taxon>Panheteroptera</taxon>
        <taxon>Cimicomorpha</taxon>
        <taxon>Miridae</taxon>
        <taxon>Dicyphina</taxon>
        <taxon>Nesidiocoris</taxon>
    </lineage>
</organism>
<accession>A0A6H5HNS3</accession>
<gene>
    <name evidence="1" type="ORF">NTEN_LOCUS21842</name>
</gene>